<dbReference type="Proteomes" id="UP001470230">
    <property type="component" value="Unassembled WGS sequence"/>
</dbReference>
<protein>
    <submittedName>
        <fullName evidence="1">Uncharacterized protein</fullName>
    </submittedName>
</protein>
<dbReference type="EMBL" id="JAPFFF010000019">
    <property type="protein sequence ID" value="KAK8858048.1"/>
    <property type="molecule type" value="Genomic_DNA"/>
</dbReference>
<evidence type="ECO:0000313" key="1">
    <source>
        <dbReference type="EMBL" id="KAK8858048.1"/>
    </source>
</evidence>
<name>A0ABR2I7L4_9EUKA</name>
<accession>A0ABR2I7L4</accession>
<reference evidence="1 2" key="1">
    <citation type="submission" date="2024-04" db="EMBL/GenBank/DDBJ databases">
        <title>Tritrichomonas musculus Genome.</title>
        <authorList>
            <person name="Alves-Ferreira E."/>
            <person name="Grigg M."/>
            <person name="Lorenzi H."/>
            <person name="Galac M."/>
        </authorList>
    </citation>
    <scope>NUCLEOTIDE SEQUENCE [LARGE SCALE GENOMIC DNA]</scope>
    <source>
        <strain evidence="1 2">EAF2021</strain>
    </source>
</reference>
<sequence length="110" mass="12944">MNELTEVFTKIYPNLSEKEAEMKSQYLIGRAIKKGKVNPQIPELEDFLSDTEKVTYHQILQDEERKEETAREPTIDVTTSRLKKIYPEMTKREVQKAAFKDCEFKCIRKG</sequence>
<comment type="caution">
    <text evidence="1">The sequence shown here is derived from an EMBL/GenBank/DDBJ whole genome shotgun (WGS) entry which is preliminary data.</text>
</comment>
<proteinExistence type="predicted"/>
<gene>
    <name evidence="1" type="ORF">M9Y10_013148</name>
</gene>
<keyword evidence="2" id="KW-1185">Reference proteome</keyword>
<evidence type="ECO:0000313" key="2">
    <source>
        <dbReference type="Proteomes" id="UP001470230"/>
    </source>
</evidence>
<organism evidence="1 2">
    <name type="scientific">Tritrichomonas musculus</name>
    <dbReference type="NCBI Taxonomy" id="1915356"/>
    <lineage>
        <taxon>Eukaryota</taxon>
        <taxon>Metamonada</taxon>
        <taxon>Parabasalia</taxon>
        <taxon>Tritrichomonadida</taxon>
        <taxon>Tritrichomonadidae</taxon>
        <taxon>Tritrichomonas</taxon>
    </lineage>
</organism>